<accession>A0A9P9AF15</accession>
<dbReference type="InterPro" id="IPR011483">
    <property type="entry name" value="Sde182_NH-like"/>
</dbReference>
<sequence length="495" mass="54514">MAGSNTLRVCSSKPRVFIITDIGNEPDDSESLVRYLVYANEFDTRGLVACTSTHIKSSVHPEMITDILQGYAAVVNNLNRHAHPENQYPPVDELLALVSTGPAVYGKMALGPDTPLSDGAALLIARVDESDNALWVLGWGGINTLAQAVAHVNKTKSPEDAAVFRSKLRVYTISDQDDTGPWLRTLFPDIFYICSIHGWCQYFCAAWTGISGCPEAGADPSQFTKEWLRENIQIGPLGAKYPDAKFLVEGDSPTFLYLIQNGLGSPEHPHWGSWGGRYSYYDESMTARHYADAVDSAVGIDGIKYESNWASIWKWRHAFQNDFAARMRWTLTDDFTGANHAPVVVVNGSNTGPEPFHLRVEAGETVALDASESYDPDGDALNFRWFQYREPTGVAGLFTEMIPDVPITDVDVERPGTKVEVILPGPERCGIDLISGKAVKEGFEFHFVLEVTDGGTPSLTTYKRVVIRATNKDLRGGRATAVETNADWIELQKGM</sequence>
<dbReference type="InterPro" id="IPR013783">
    <property type="entry name" value="Ig-like_fold"/>
</dbReference>
<dbReference type="AlphaFoldDB" id="A0A9P9AF15"/>
<dbReference type="Gene3D" id="3.90.245.10">
    <property type="entry name" value="Ribonucleoside hydrolase-like"/>
    <property type="match status" value="1"/>
</dbReference>
<feature type="domain" description="Cellulose-binding Sde182 nucleoside hydrolase-like" evidence="1">
    <location>
        <begin position="15"/>
        <end position="278"/>
    </location>
</feature>
<name>A0A9P9AF15_9PEZI</name>
<evidence type="ECO:0000313" key="4">
    <source>
        <dbReference type="Proteomes" id="UP000770015"/>
    </source>
</evidence>
<organism evidence="3 4">
    <name type="scientific">Plectosphaerella plurivora</name>
    <dbReference type="NCBI Taxonomy" id="936078"/>
    <lineage>
        <taxon>Eukaryota</taxon>
        <taxon>Fungi</taxon>
        <taxon>Dikarya</taxon>
        <taxon>Ascomycota</taxon>
        <taxon>Pezizomycotina</taxon>
        <taxon>Sordariomycetes</taxon>
        <taxon>Hypocreomycetidae</taxon>
        <taxon>Glomerellales</taxon>
        <taxon>Plectosphaerellaceae</taxon>
        <taxon>Plectosphaerella</taxon>
    </lineage>
</organism>
<evidence type="ECO:0000259" key="2">
    <source>
        <dbReference type="Pfam" id="PF21027"/>
    </source>
</evidence>
<dbReference type="InterPro" id="IPR048527">
    <property type="entry name" value="Sde182_C"/>
</dbReference>
<dbReference type="EMBL" id="JAGSXJ010000004">
    <property type="protein sequence ID" value="KAH6692492.1"/>
    <property type="molecule type" value="Genomic_DNA"/>
</dbReference>
<dbReference type="Proteomes" id="UP000770015">
    <property type="component" value="Unassembled WGS sequence"/>
</dbReference>
<dbReference type="Gene3D" id="2.60.40.10">
    <property type="entry name" value="Immunoglobulins"/>
    <property type="match status" value="1"/>
</dbReference>
<gene>
    <name evidence="3" type="ORF">F5X68DRAFT_201014</name>
</gene>
<evidence type="ECO:0000259" key="1">
    <source>
        <dbReference type="Pfam" id="PF07632"/>
    </source>
</evidence>
<dbReference type="OrthoDB" id="3592035at2759"/>
<evidence type="ECO:0008006" key="5">
    <source>
        <dbReference type="Google" id="ProtNLM"/>
    </source>
</evidence>
<dbReference type="Pfam" id="PF21027">
    <property type="entry name" value="Sde0182_C"/>
    <property type="match status" value="1"/>
</dbReference>
<proteinExistence type="predicted"/>
<feature type="domain" description="Cellulose-binding Sde182 C-terminal" evidence="2">
    <location>
        <begin position="365"/>
        <end position="468"/>
    </location>
</feature>
<comment type="caution">
    <text evidence="3">The sequence shown here is derived from an EMBL/GenBank/DDBJ whole genome shotgun (WGS) entry which is preliminary data.</text>
</comment>
<dbReference type="Pfam" id="PF07632">
    <property type="entry name" value="Sde182_NH-like"/>
    <property type="match status" value="1"/>
</dbReference>
<keyword evidence="4" id="KW-1185">Reference proteome</keyword>
<evidence type="ECO:0000313" key="3">
    <source>
        <dbReference type="EMBL" id="KAH6692492.1"/>
    </source>
</evidence>
<dbReference type="InterPro" id="IPR036452">
    <property type="entry name" value="Ribo_hydro-like"/>
</dbReference>
<reference evidence="3" key="1">
    <citation type="journal article" date="2021" name="Nat. Commun.">
        <title>Genetic determinants of endophytism in the Arabidopsis root mycobiome.</title>
        <authorList>
            <person name="Mesny F."/>
            <person name="Miyauchi S."/>
            <person name="Thiergart T."/>
            <person name="Pickel B."/>
            <person name="Atanasova L."/>
            <person name="Karlsson M."/>
            <person name="Huettel B."/>
            <person name="Barry K.W."/>
            <person name="Haridas S."/>
            <person name="Chen C."/>
            <person name="Bauer D."/>
            <person name="Andreopoulos W."/>
            <person name="Pangilinan J."/>
            <person name="LaButti K."/>
            <person name="Riley R."/>
            <person name="Lipzen A."/>
            <person name="Clum A."/>
            <person name="Drula E."/>
            <person name="Henrissat B."/>
            <person name="Kohler A."/>
            <person name="Grigoriev I.V."/>
            <person name="Martin F.M."/>
            <person name="Hacquard S."/>
        </authorList>
    </citation>
    <scope>NUCLEOTIDE SEQUENCE</scope>
    <source>
        <strain evidence="3">MPI-SDFR-AT-0117</strain>
    </source>
</reference>
<protein>
    <recommendedName>
        <fullName evidence="5">DUF1593-domain-containing protein</fullName>
    </recommendedName>
</protein>
<dbReference type="GO" id="GO:0016799">
    <property type="term" value="F:hydrolase activity, hydrolyzing N-glycosyl compounds"/>
    <property type="evidence" value="ECO:0007669"/>
    <property type="project" value="InterPro"/>
</dbReference>